<proteinExistence type="predicted"/>
<gene>
    <name evidence="1" type="ORF">DPMN_165464</name>
    <name evidence="2" type="ORF">DPMN_165541</name>
</gene>
<dbReference type="AlphaFoldDB" id="A0A9D4IWP9"/>
<accession>A0A9D4IWP9</accession>
<organism evidence="2 3">
    <name type="scientific">Dreissena polymorpha</name>
    <name type="common">Zebra mussel</name>
    <name type="synonym">Mytilus polymorpha</name>
    <dbReference type="NCBI Taxonomy" id="45954"/>
    <lineage>
        <taxon>Eukaryota</taxon>
        <taxon>Metazoa</taxon>
        <taxon>Spiralia</taxon>
        <taxon>Lophotrochozoa</taxon>
        <taxon>Mollusca</taxon>
        <taxon>Bivalvia</taxon>
        <taxon>Autobranchia</taxon>
        <taxon>Heteroconchia</taxon>
        <taxon>Euheterodonta</taxon>
        <taxon>Imparidentia</taxon>
        <taxon>Neoheterodontei</taxon>
        <taxon>Myida</taxon>
        <taxon>Dreissenoidea</taxon>
        <taxon>Dreissenidae</taxon>
        <taxon>Dreissena</taxon>
    </lineage>
</organism>
<dbReference type="Proteomes" id="UP000828390">
    <property type="component" value="Unassembled WGS sequence"/>
</dbReference>
<keyword evidence="3" id="KW-1185">Reference proteome</keyword>
<reference evidence="2" key="1">
    <citation type="journal article" date="2019" name="bioRxiv">
        <title>The Genome of the Zebra Mussel, Dreissena polymorpha: A Resource for Invasive Species Research.</title>
        <authorList>
            <person name="McCartney M.A."/>
            <person name="Auch B."/>
            <person name="Kono T."/>
            <person name="Mallez S."/>
            <person name="Zhang Y."/>
            <person name="Obille A."/>
            <person name="Becker A."/>
            <person name="Abrahante J.E."/>
            <person name="Garbe J."/>
            <person name="Badalamenti J.P."/>
            <person name="Herman A."/>
            <person name="Mangelson H."/>
            <person name="Liachko I."/>
            <person name="Sullivan S."/>
            <person name="Sone E.D."/>
            <person name="Koren S."/>
            <person name="Silverstein K.A.T."/>
            <person name="Beckman K.B."/>
            <person name="Gohl D.M."/>
        </authorList>
    </citation>
    <scope>NUCLEOTIDE SEQUENCE</scope>
    <source>
        <strain evidence="2">Duluth1</strain>
        <tissue evidence="2">Whole animal</tissue>
    </source>
</reference>
<dbReference type="EMBL" id="JAIWYP010000008">
    <property type="protein sequence ID" value="KAH3787341.1"/>
    <property type="molecule type" value="Genomic_DNA"/>
</dbReference>
<dbReference type="EMBL" id="JAIWYP010000008">
    <property type="protein sequence ID" value="KAH3787417.1"/>
    <property type="molecule type" value="Genomic_DNA"/>
</dbReference>
<name>A0A9D4IWP9_DREPO</name>
<evidence type="ECO:0000313" key="3">
    <source>
        <dbReference type="Proteomes" id="UP000828390"/>
    </source>
</evidence>
<comment type="caution">
    <text evidence="2">The sequence shown here is derived from an EMBL/GenBank/DDBJ whole genome shotgun (WGS) entry which is preliminary data.</text>
</comment>
<evidence type="ECO:0000313" key="2">
    <source>
        <dbReference type="EMBL" id="KAH3787417.1"/>
    </source>
</evidence>
<reference evidence="2" key="2">
    <citation type="submission" date="2020-11" db="EMBL/GenBank/DDBJ databases">
        <authorList>
            <person name="McCartney M.A."/>
            <person name="Auch B."/>
            <person name="Kono T."/>
            <person name="Mallez S."/>
            <person name="Becker A."/>
            <person name="Gohl D.M."/>
            <person name="Silverstein K.A.T."/>
            <person name="Koren S."/>
            <person name="Bechman K.B."/>
            <person name="Herman A."/>
            <person name="Abrahante J.E."/>
            <person name="Garbe J."/>
        </authorList>
    </citation>
    <scope>NUCLEOTIDE SEQUENCE</scope>
    <source>
        <strain evidence="2">Duluth1</strain>
        <tissue evidence="2">Whole animal</tissue>
    </source>
</reference>
<sequence length="59" mass="6525">MLSSDRLYPRQFPRRYPEIPFSIGEHPLINPVIPCVIGSTSAATQSSSFLSRTTSDATQ</sequence>
<evidence type="ECO:0000313" key="1">
    <source>
        <dbReference type="EMBL" id="KAH3787341.1"/>
    </source>
</evidence>
<protein>
    <submittedName>
        <fullName evidence="2">Uncharacterized protein</fullName>
    </submittedName>
</protein>